<comment type="similarity">
    <text evidence="2 11 12">Belongs to the RPAP2 family.</text>
</comment>
<name>A0A6G1JYZ8_9PLEO</name>
<feature type="region of interest" description="Disordered" evidence="13">
    <location>
        <begin position="1"/>
        <end position="29"/>
    </location>
</feature>
<reference evidence="15" key="1">
    <citation type="journal article" date="2020" name="Stud. Mycol.">
        <title>101 Dothideomycetes genomes: a test case for predicting lifestyles and emergence of pathogens.</title>
        <authorList>
            <person name="Haridas S."/>
            <person name="Albert R."/>
            <person name="Binder M."/>
            <person name="Bloem J."/>
            <person name="Labutti K."/>
            <person name="Salamov A."/>
            <person name="Andreopoulos B."/>
            <person name="Baker S."/>
            <person name="Barry K."/>
            <person name="Bills G."/>
            <person name="Bluhm B."/>
            <person name="Cannon C."/>
            <person name="Castanera R."/>
            <person name="Culley D."/>
            <person name="Daum C."/>
            <person name="Ezra D."/>
            <person name="Gonzalez J."/>
            <person name="Henrissat B."/>
            <person name="Kuo A."/>
            <person name="Liang C."/>
            <person name="Lipzen A."/>
            <person name="Lutzoni F."/>
            <person name="Magnuson J."/>
            <person name="Mondo S."/>
            <person name="Nolan M."/>
            <person name="Ohm R."/>
            <person name="Pangilinan J."/>
            <person name="Park H.-J."/>
            <person name="Ramirez L."/>
            <person name="Alfaro M."/>
            <person name="Sun H."/>
            <person name="Tritt A."/>
            <person name="Yoshinaga Y."/>
            <person name="Zwiers L.-H."/>
            <person name="Turgeon B."/>
            <person name="Goodwin S."/>
            <person name="Spatafora J."/>
            <person name="Crous P."/>
            <person name="Grigoriev I."/>
        </authorList>
    </citation>
    <scope>NUCLEOTIDE SEQUENCE</scope>
    <source>
        <strain evidence="15">CBS 279.74</strain>
    </source>
</reference>
<keyword evidence="6 12" id="KW-0862">Zinc</keyword>
<comment type="subcellular location">
    <subcellularLocation>
        <location evidence="1 12">Nucleus</location>
    </subcellularLocation>
</comment>
<evidence type="ECO:0000256" key="10">
    <source>
        <dbReference type="ARBA" id="ARBA00048336"/>
    </source>
</evidence>
<evidence type="ECO:0000256" key="11">
    <source>
        <dbReference type="PROSITE-ProRule" id="PRU00812"/>
    </source>
</evidence>
<evidence type="ECO:0000256" key="8">
    <source>
        <dbReference type="ARBA" id="ARBA00023242"/>
    </source>
</evidence>
<evidence type="ECO:0000256" key="1">
    <source>
        <dbReference type="ARBA" id="ARBA00004123"/>
    </source>
</evidence>
<dbReference type="Pfam" id="PF04181">
    <property type="entry name" value="RPAP2_Rtr1"/>
    <property type="match status" value="1"/>
</dbReference>
<dbReference type="GO" id="GO:0008270">
    <property type="term" value="F:zinc ion binding"/>
    <property type="evidence" value="ECO:0007669"/>
    <property type="project" value="UniProtKB-KW"/>
</dbReference>
<feature type="compositionally biased region" description="Polar residues" evidence="13">
    <location>
        <begin position="8"/>
        <end position="29"/>
    </location>
</feature>
<evidence type="ECO:0000256" key="9">
    <source>
        <dbReference type="ARBA" id="ARBA00047761"/>
    </source>
</evidence>
<dbReference type="PANTHER" id="PTHR14732:SF0">
    <property type="entry name" value="RNA POLYMERASE II SUBUNIT B1 CTD PHOSPHATASE RPAP2-RELATED"/>
    <property type="match status" value="1"/>
</dbReference>
<gene>
    <name evidence="15" type="ORF">K504DRAFT_448557</name>
</gene>
<evidence type="ECO:0000256" key="3">
    <source>
        <dbReference type="ARBA" id="ARBA00022723"/>
    </source>
</evidence>
<dbReference type="OrthoDB" id="2590500at2759"/>
<dbReference type="InterPro" id="IPR038534">
    <property type="entry name" value="Rtr1/RPAP2_sf"/>
</dbReference>
<dbReference type="EMBL" id="MU005778">
    <property type="protein sequence ID" value="KAF2705492.1"/>
    <property type="molecule type" value="Genomic_DNA"/>
</dbReference>
<dbReference type="PANTHER" id="PTHR14732">
    <property type="entry name" value="RNA POLYMERASE II SUBUNIT B1 CTD PHOSPHATASE RPAP2-RELATED"/>
    <property type="match status" value="1"/>
</dbReference>
<dbReference type="GO" id="GO:0008420">
    <property type="term" value="F:RNA polymerase II CTD heptapeptide repeat phosphatase activity"/>
    <property type="evidence" value="ECO:0007669"/>
    <property type="project" value="UniProtKB-UniRule"/>
</dbReference>
<evidence type="ECO:0000256" key="5">
    <source>
        <dbReference type="ARBA" id="ARBA00022801"/>
    </source>
</evidence>
<dbReference type="Gene3D" id="1.25.40.820">
    <property type="match status" value="1"/>
</dbReference>
<dbReference type="GO" id="GO:0005737">
    <property type="term" value="C:cytoplasm"/>
    <property type="evidence" value="ECO:0007669"/>
    <property type="project" value="TreeGrafter"/>
</dbReference>
<evidence type="ECO:0000256" key="6">
    <source>
        <dbReference type="ARBA" id="ARBA00022833"/>
    </source>
</evidence>
<feature type="compositionally biased region" description="Acidic residues" evidence="13">
    <location>
        <begin position="289"/>
        <end position="298"/>
    </location>
</feature>
<dbReference type="InterPro" id="IPR039693">
    <property type="entry name" value="Rtr1/RPAP2"/>
</dbReference>
<proteinExistence type="inferred from homology"/>
<dbReference type="GO" id="GO:0005634">
    <property type="term" value="C:nucleus"/>
    <property type="evidence" value="ECO:0007669"/>
    <property type="project" value="UniProtKB-SubCell"/>
</dbReference>
<accession>A0A6G1JYZ8</accession>
<dbReference type="PROSITE" id="PS51479">
    <property type="entry name" value="ZF_RTR1"/>
    <property type="match status" value="1"/>
</dbReference>
<comment type="catalytic activity">
    <reaction evidence="10 12">
        <text>O-phospho-L-threonyl-[protein] + H2O = L-threonyl-[protein] + phosphate</text>
        <dbReference type="Rhea" id="RHEA:47004"/>
        <dbReference type="Rhea" id="RHEA-COMP:11060"/>
        <dbReference type="Rhea" id="RHEA-COMP:11605"/>
        <dbReference type="ChEBI" id="CHEBI:15377"/>
        <dbReference type="ChEBI" id="CHEBI:30013"/>
        <dbReference type="ChEBI" id="CHEBI:43474"/>
        <dbReference type="ChEBI" id="CHEBI:61977"/>
        <dbReference type="EC" id="3.1.3.16"/>
    </reaction>
</comment>
<dbReference type="Proteomes" id="UP000799428">
    <property type="component" value="Unassembled WGS sequence"/>
</dbReference>
<evidence type="ECO:0000256" key="2">
    <source>
        <dbReference type="ARBA" id="ARBA00005676"/>
    </source>
</evidence>
<keyword evidence="5 12" id="KW-0378">Hydrolase</keyword>
<evidence type="ECO:0000259" key="14">
    <source>
        <dbReference type="PROSITE" id="PS51479"/>
    </source>
</evidence>
<dbReference type="InterPro" id="IPR007308">
    <property type="entry name" value="Rtr1/RPAP2_dom"/>
</dbReference>
<comment type="function">
    <text evidence="12">Putative RNA polymerase II subunit B1 C-terminal domain (CTD) phosphatase involved in RNA polymerase II transcription regulation.</text>
</comment>
<keyword evidence="4 12" id="KW-0863">Zinc-finger</keyword>
<evidence type="ECO:0000256" key="12">
    <source>
        <dbReference type="RuleBase" id="RU367080"/>
    </source>
</evidence>
<dbReference type="EC" id="3.1.3.16" evidence="12"/>
<protein>
    <recommendedName>
        <fullName evidence="12">RNA polymerase II subunit B1 CTD phosphatase RPAP2 homolog</fullName>
        <ecNumber evidence="12">3.1.3.16</ecNumber>
    </recommendedName>
</protein>
<keyword evidence="7 12" id="KW-0904">Protein phosphatase</keyword>
<evidence type="ECO:0000313" key="16">
    <source>
        <dbReference type="Proteomes" id="UP000799428"/>
    </source>
</evidence>
<organism evidence="15 16">
    <name type="scientific">Pleomassaria siparia CBS 279.74</name>
    <dbReference type="NCBI Taxonomy" id="1314801"/>
    <lineage>
        <taxon>Eukaryota</taxon>
        <taxon>Fungi</taxon>
        <taxon>Dikarya</taxon>
        <taxon>Ascomycota</taxon>
        <taxon>Pezizomycotina</taxon>
        <taxon>Dothideomycetes</taxon>
        <taxon>Pleosporomycetidae</taxon>
        <taxon>Pleosporales</taxon>
        <taxon>Pleomassariaceae</taxon>
        <taxon>Pleomassaria</taxon>
    </lineage>
</organism>
<evidence type="ECO:0000256" key="7">
    <source>
        <dbReference type="ARBA" id="ARBA00022912"/>
    </source>
</evidence>
<feature type="region of interest" description="Disordered" evidence="13">
    <location>
        <begin position="253"/>
        <end position="306"/>
    </location>
</feature>
<evidence type="ECO:0000256" key="4">
    <source>
        <dbReference type="ARBA" id="ARBA00022771"/>
    </source>
</evidence>
<evidence type="ECO:0000256" key="13">
    <source>
        <dbReference type="SAM" id="MobiDB-lite"/>
    </source>
</evidence>
<evidence type="ECO:0000313" key="15">
    <source>
        <dbReference type="EMBL" id="KAF2705492.1"/>
    </source>
</evidence>
<dbReference type="GO" id="GO:0043175">
    <property type="term" value="F:RNA polymerase core enzyme binding"/>
    <property type="evidence" value="ECO:0007669"/>
    <property type="project" value="UniProtKB-UniRule"/>
</dbReference>
<feature type="domain" description="RTR1-type" evidence="14">
    <location>
        <begin position="81"/>
        <end position="167"/>
    </location>
</feature>
<comment type="catalytic activity">
    <reaction evidence="9 12">
        <text>O-phospho-L-seryl-[protein] + H2O = L-seryl-[protein] + phosphate</text>
        <dbReference type="Rhea" id="RHEA:20629"/>
        <dbReference type="Rhea" id="RHEA-COMP:9863"/>
        <dbReference type="Rhea" id="RHEA-COMP:11604"/>
        <dbReference type="ChEBI" id="CHEBI:15377"/>
        <dbReference type="ChEBI" id="CHEBI:29999"/>
        <dbReference type="ChEBI" id="CHEBI:43474"/>
        <dbReference type="ChEBI" id="CHEBI:83421"/>
        <dbReference type="EC" id="3.1.3.16"/>
    </reaction>
</comment>
<keyword evidence="8 12" id="KW-0539">Nucleus</keyword>
<keyword evidence="16" id="KW-1185">Reference proteome</keyword>
<keyword evidence="3 12" id="KW-0479">Metal-binding</keyword>
<dbReference type="AlphaFoldDB" id="A0A6G1JYZ8"/>
<sequence length="306" mass="33710">MAPKSILKTPTVSTNAPLSSSTKPVTQRQRNTAIYHANIISQQKNVENEVLEAILTLLDFPASPDADPSRPSAPDALRFQELIMPFQPSDYDSLLEERNLNGSCGYALCPRPKRRAPSTARKHFRDTTKGVEIVDKKMLEVWCSDDCARRALYVKVQLNEEPAWIRQGGASEKIELMVDNAEEHHNALPLRLKRETAKATPKILHDDEDDAAAAWAARDDALADLAIERGEKPGRLSKANKDLITAQIKERVGNAPPVPPSLPSQTMGPSHMAIEGHIPGSAGRAVPVSDEEEDDDTQDWDKHLPG</sequence>